<proteinExistence type="inferred from homology"/>
<evidence type="ECO:0000313" key="2">
    <source>
        <dbReference type="EMBL" id="KAK3881741.1"/>
    </source>
</evidence>
<name>A0AAE1FXU7_PETCI</name>
<reference evidence="2" key="1">
    <citation type="submission" date="2023-10" db="EMBL/GenBank/DDBJ databases">
        <title>Genome assemblies of two species of porcelain crab, Petrolisthes cinctipes and Petrolisthes manimaculis (Anomura: Porcellanidae).</title>
        <authorList>
            <person name="Angst P."/>
        </authorList>
    </citation>
    <scope>NUCLEOTIDE SEQUENCE</scope>
    <source>
        <strain evidence="2">PB745_01</strain>
        <tissue evidence="2">Gill</tissue>
    </source>
</reference>
<dbReference type="EMBL" id="JAWQEG010001179">
    <property type="protein sequence ID" value="KAK3881741.1"/>
    <property type="molecule type" value="Genomic_DNA"/>
</dbReference>
<dbReference type="GO" id="GO:0000460">
    <property type="term" value="P:maturation of 5.8S rRNA"/>
    <property type="evidence" value="ECO:0007669"/>
    <property type="project" value="TreeGrafter"/>
</dbReference>
<sequence>MSVTWSFSHHVEEIVNKMECEDIKPEMEEQSSNAVVQDFPPGMAPKMLNLVKALNDLEKDLKSLTSQPYHEVLNKLSALERGKIGMMEVYTINSLFWVLMKVSGEDTDSSLRDDWKVEMGRLKETQGRLAEVEARLNRPPRDTQAASRIIKHTLGINNNRKRGERGDNS</sequence>
<comment type="caution">
    <text evidence="2">The sequence shown here is derived from an EMBL/GenBank/DDBJ whole genome shotgun (WGS) entry which is preliminary data.</text>
</comment>
<keyword evidence="1" id="KW-0694">RNA-binding</keyword>
<organism evidence="2 3">
    <name type="scientific">Petrolisthes cinctipes</name>
    <name type="common">Flat porcelain crab</name>
    <dbReference type="NCBI Taxonomy" id="88211"/>
    <lineage>
        <taxon>Eukaryota</taxon>
        <taxon>Metazoa</taxon>
        <taxon>Ecdysozoa</taxon>
        <taxon>Arthropoda</taxon>
        <taxon>Crustacea</taxon>
        <taxon>Multicrustacea</taxon>
        <taxon>Malacostraca</taxon>
        <taxon>Eumalacostraca</taxon>
        <taxon>Eucarida</taxon>
        <taxon>Decapoda</taxon>
        <taxon>Pleocyemata</taxon>
        <taxon>Anomura</taxon>
        <taxon>Galatheoidea</taxon>
        <taxon>Porcellanidae</taxon>
        <taxon>Petrolisthes</taxon>
    </lineage>
</organism>
<gene>
    <name evidence="2" type="ORF">Pcinc_013824</name>
</gene>
<dbReference type="GO" id="GO:0003723">
    <property type="term" value="F:RNA binding"/>
    <property type="evidence" value="ECO:0007669"/>
    <property type="project" value="UniProtKB-UniRule"/>
</dbReference>
<dbReference type="PANTHER" id="PTHR15341">
    <property type="entry name" value="SUN-COR STEROID HORMONE RECEPTOR CO-REPRESSOR"/>
    <property type="match status" value="1"/>
</dbReference>
<comment type="similarity">
    <text evidence="1">Belongs to the C1D family.</text>
</comment>
<dbReference type="GO" id="GO:0003677">
    <property type="term" value="F:DNA binding"/>
    <property type="evidence" value="ECO:0007669"/>
    <property type="project" value="UniProtKB-KW"/>
</dbReference>
<dbReference type="PANTHER" id="PTHR15341:SF3">
    <property type="entry name" value="NUCLEAR NUCLEIC ACID-BINDING PROTEIN C1D"/>
    <property type="match status" value="1"/>
</dbReference>
<dbReference type="GO" id="GO:0000178">
    <property type="term" value="C:exosome (RNase complex)"/>
    <property type="evidence" value="ECO:0007669"/>
    <property type="project" value="TreeGrafter"/>
</dbReference>
<evidence type="ECO:0000256" key="1">
    <source>
        <dbReference type="RuleBase" id="RU368003"/>
    </source>
</evidence>
<keyword evidence="1" id="KW-0963">Cytoplasm</keyword>
<dbReference type="InterPro" id="IPR011082">
    <property type="entry name" value="Exosome-assoc_fac/DNA_repair"/>
</dbReference>
<dbReference type="AlphaFoldDB" id="A0AAE1FXU7"/>
<dbReference type="GO" id="GO:0010468">
    <property type="term" value="P:regulation of gene expression"/>
    <property type="evidence" value="ECO:0007669"/>
    <property type="project" value="TreeGrafter"/>
</dbReference>
<keyword evidence="1" id="KW-0698">rRNA processing</keyword>
<dbReference type="GO" id="GO:0005730">
    <property type="term" value="C:nucleolus"/>
    <property type="evidence" value="ECO:0007669"/>
    <property type="project" value="UniProtKB-SubCell"/>
</dbReference>
<evidence type="ECO:0000313" key="3">
    <source>
        <dbReference type="Proteomes" id="UP001286313"/>
    </source>
</evidence>
<dbReference type="GO" id="GO:0005737">
    <property type="term" value="C:cytoplasm"/>
    <property type="evidence" value="ECO:0007669"/>
    <property type="project" value="UniProtKB-SubCell"/>
</dbReference>
<comment type="subunit">
    <text evidence="1">Monomer and homodimer.</text>
</comment>
<accession>A0AAE1FXU7</accession>
<keyword evidence="3" id="KW-1185">Reference proteome</keyword>
<keyword evidence="1" id="KW-0238">DNA-binding</keyword>
<comment type="subcellular location">
    <subcellularLocation>
        <location evidence="1">Cytoplasm</location>
    </subcellularLocation>
    <subcellularLocation>
        <location evidence="1">Nucleus</location>
        <location evidence="1">Nucleolus</location>
    </subcellularLocation>
    <subcellularLocation>
        <location evidence="1">Nucleus</location>
    </subcellularLocation>
</comment>
<comment type="function">
    <text evidence="1">Plays a role in the recruitment of the exosome to pre-rRNA to mediate the 3'-5' end processing of the 5.8S rRNA.</text>
</comment>
<keyword evidence="1" id="KW-0539">Nucleus</keyword>
<protein>
    <recommendedName>
        <fullName evidence="1">Nuclear nucleic acid-binding protein C1D</fullName>
    </recommendedName>
</protein>
<dbReference type="Proteomes" id="UP001286313">
    <property type="component" value="Unassembled WGS sequence"/>
</dbReference>